<protein>
    <submittedName>
        <fullName evidence="1">Unannotated protein</fullName>
    </submittedName>
</protein>
<reference evidence="1" key="1">
    <citation type="submission" date="2020-05" db="EMBL/GenBank/DDBJ databases">
        <authorList>
            <person name="Chiriac C."/>
            <person name="Salcher M."/>
            <person name="Ghai R."/>
            <person name="Kavagutti S V."/>
        </authorList>
    </citation>
    <scope>NUCLEOTIDE SEQUENCE</scope>
</reference>
<accession>A0A6J7QXC8</accession>
<evidence type="ECO:0000313" key="1">
    <source>
        <dbReference type="EMBL" id="CAB5022448.1"/>
    </source>
</evidence>
<gene>
    <name evidence="1" type="ORF">UFOPK4061_01478</name>
</gene>
<dbReference type="EMBL" id="CAFBPD010000280">
    <property type="protein sequence ID" value="CAB5022448.1"/>
    <property type="molecule type" value="Genomic_DNA"/>
</dbReference>
<proteinExistence type="predicted"/>
<organism evidence="1">
    <name type="scientific">freshwater metagenome</name>
    <dbReference type="NCBI Taxonomy" id="449393"/>
    <lineage>
        <taxon>unclassified sequences</taxon>
        <taxon>metagenomes</taxon>
        <taxon>ecological metagenomes</taxon>
    </lineage>
</organism>
<dbReference type="AlphaFoldDB" id="A0A6J7QXC8"/>
<sequence length="93" mass="9014">MIRGMGDDSKQSTLSVSNTTLTGIVGTAIALTTTGGTGTGAVTFTVTGTACSVSGASLNATAAATCIVKAKKAASSGWKETTSATKTFTFAAA</sequence>
<name>A0A6J7QXC8_9ZZZZ</name>